<dbReference type="PANTHER" id="PTHR37811:SF2">
    <property type="entry name" value="ABM DOMAIN-CONTAINING PROTEIN"/>
    <property type="match status" value="1"/>
</dbReference>
<proteinExistence type="predicted"/>
<dbReference type="InterPro" id="IPR007138">
    <property type="entry name" value="ABM_dom"/>
</dbReference>
<dbReference type="Gene3D" id="3.30.70.100">
    <property type="match status" value="1"/>
</dbReference>
<dbReference type="InterPro" id="IPR052936">
    <property type="entry name" value="Jasmonate_Hydroxylase-like"/>
</dbReference>
<sequence length="117" mass="13236">MIAVLFEAWPAAGEQDHYLDLAAALRPQLDFIDGFISIGRFESLAEPGKLLSLSFWRDKQAIAAWRNSPEHRATQARGRAGVSRDYRLRIAEVSRDYRLTDRAQAPSDSPAVHERSR</sequence>
<dbReference type="InterPro" id="IPR011008">
    <property type="entry name" value="Dimeric_a/b-barrel"/>
</dbReference>
<dbReference type="Proteomes" id="UP001156703">
    <property type="component" value="Unassembled WGS sequence"/>
</dbReference>
<dbReference type="PROSITE" id="PS51725">
    <property type="entry name" value="ABM"/>
    <property type="match status" value="1"/>
</dbReference>
<keyword evidence="2" id="KW-0503">Monooxygenase</keyword>
<protein>
    <submittedName>
        <fullName evidence="2">Antibiotic biosynthesis monooxygenase</fullName>
    </submittedName>
</protein>
<keyword evidence="3" id="KW-1185">Reference proteome</keyword>
<evidence type="ECO:0000313" key="2">
    <source>
        <dbReference type="EMBL" id="GLR46672.1"/>
    </source>
</evidence>
<keyword evidence="2" id="KW-0560">Oxidoreductase</keyword>
<reference evidence="3" key="1">
    <citation type="journal article" date="2019" name="Int. J. Syst. Evol. Microbiol.">
        <title>The Global Catalogue of Microorganisms (GCM) 10K type strain sequencing project: providing services to taxonomists for standard genome sequencing and annotation.</title>
        <authorList>
            <consortium name="The Broad Institute Genomics Platform"/>
            <consortium name="The Broad Institute Genome Sequencing Center for Infectious Disease"/>
            <person name="Wu L."/>
            <person name="Ma J."/>
        </authorList>
    </citation>
    <scope>NUCLEOTIDE SEQUENCE [LARGE SCALE GENOMIC DNA]</scope>
    <source>
        <strain evidence="3">NBRC 102146</strain>
    </source>
</reference>
<dbReference type="SUPFAM" id="SSF54909">
    <property type="entry name" value="Dimeric alpha+beta barrel"/>
    <property type="match status" value="1"/>
</dbReference>
<dbReference type="GO" id="GO:0004497">
    <property type="term" value="F:monooxygenase activity"/>
    <property type="evidence" value="ECO:0007669"/>
    <property type="project" value="UniProtKB-KW"/>
</dbReference>
<gene>
    <name evidence="2" type="ORF">GCM10007925_03830</name>
</gene>
<organism evidence="2 3">
    <name type="scientific">Sphingomonas astaxanthinifaciens DSM 22298</name>
    <dbReference type="NCBI Taxonomy" id="1123267"/>
    <lineage>
        <taxon>Bacteria</taxon>
        <taxon>Pseudomonadati</taxon>
        <taxon>Pseudomonadota</taxon>
        <taxon>Alphaproteobacteria</taxon>
        <taxon>Sphingomonadales</taxon>
        <taxon>Sphingomonadaceae</taxon>
        <taxon>Sphingomonas</taxon>
    </lineage>
</organism>
<dbReference type="RefSeq" id="WP_029942049.1">
    <property type="nucleotide sequence ID" value="NZ_BSOO01000003.1"/>
</dbReference>
<dbReference type="PANTHER" id="PTHR37811">
    <property type="entry name" value="BLL5343 PROTEIN"/>
    <property type="match status" value="1"/>
</dbReference>
<evidence type="ECO:0000313" key="3">
    <source>
        <dbReference type="Proteomes" id="UP001156703"/>
    </source>
</evidence>
<feature type="domain" description="ABM" evidence="1">
    <location>
        <begin position="1"/>
        <end position="90"/>
    </location>
</feature>
<dbReference type="Pfam" id="PF03992">
    <property type="entry name" value="ABM"/>
    <property type="match status" value="1"/>
</dbReference>
<name>A0ABQ5Z7W1_9SPHN</name>
<dbReference type="EMBL" id="BSOO01000003">
    <property type="protein sequence ID" value="GLR46672.1"/>
    <property type="molecule type" value="Genomic_DNA"/>
</dbReference>
<evidence type="ECO:0000259" key="1">
    <source>
        <dbReference type="PROSITE" id="PS51725"/>
    </source>
</evidence>
<accession>A0ABQ5Z7W1</accession>
<comment type="caution">
    <text evidence="2">The sequence shown here is derived from an EMBL/GenBank/DDBJ whole genome shotgun (WGS) entry which is preliminary data.</text>
</comment>